<keyword evidence="2" id="KW-1185">Reference proteome</keyword>
<name>A0A3L7E222_9GAMM</name>
<evidence type="ECO:0000313" key="1">
    <source>
        <dbReference type="EMBL" id="RLQ23534.1"/>
    </source>
</evidence>
<sequence>MLQPGFLALQFCQPVALPGNSAVGPVDVAVDPRLLQLRFPQLALERVAALVGAADLAVDAGDIGLQPGQLGACLFLVGLGPARE</sequence>
<dbReference type="Proteomes" id="UP000265509">
    <property type="component" value="Unassembled WGS sequence"/>
</dbReference>
<evidence type="ECO:0000313" key="2">
    <source>
        <dbReference type="Proteomes" id="UP000265509"/>
    </source>
</evidence>
<reference evidence="1 2" key="1">
    <citation type="submission" date="2018-07" db="EMBL/GenBank/DDBJ databases">
        <title>Halioglobus sp. genome submission.</title>
        <authorList>
            <person name="Ye M.-Q."/>
            <person name="Du Z.-J."/>
        </authorList>
    </citation>
    <scope>NUCLEOTIDE SEQUENCE [LARGE SCALE GENOMIC DNA]</scope>
    <source>
        <strain evidence="1 2">U0301</strain>
    </source>
</reference>
<gene>
    <name evidence="1" type="ORF">DWB85_02995</name>
</gene>
<accession>A0A3L7E222</accession>
<dbReference type="RefSeq" id="WP_117952712.1">
    <property type="nucleotide sequence ID" value="NZ_QRAN01000002.1"/>
</dbReference>
<organism evidence="1 2">
    <name type="scientific">Seongchinamella sediminis</name>
    <dbReference type="NCBI Taxonomy" id="2283635"/>
    <lineage>
        <taxon>Bacteria</taxon>
        <taxon>Pseudomonadati</taxon>
        <taxon>Pseudomonadota</taxon>
        <taxon>Gammaproteobacteria</taxon>
        <taxon>Cellvibrionales</taxon>
        <taxon>Halieaceae</taxon>
        <taxon>Seongchinamella</taxon>
    </lineage>
</organism>
<protein>
    <submittedName>
        <fullName evidence="1">Uncharacterized protein</fullName>
    </submittedName>
</protein>
<proteinExistence type="predicted"/>
<dbReference type="EMBL" id="QRAN01000002">
    <property type="protein sequence ID" value="RLQ23534.1"/>
    <property type="molecule type" value="Genomic_DNA"/>
</dbReference>
<comment type="caution">
    <text evidence="1">The sequence shown here is derived from an EMBL/GenBank/DDBJ whole genome shotgun (WGS) entry which is preliminary data.</text>
</comment>
<dbReference type="AlphaFoldDB" id="A0A3L7E222"/>